<proteinExistence type="predicted"/>
<name>A0A0F4LKA6_9LACO</name>
<dbReference type="GO" id="GO:0006355">
    <property type="term" value="P:regulation of DNA-templated transcription"/>
    <property type="evidence" value="ECO:0007669"/>
    <property type="project" value="InterPro"/>
</dbReference>
<dbReference type="AlphaFoldDB" id="A0A0F4LKA6"/>
<protein>
    <submittedName>
        <fullName evidence="1">Uncharacterized protein</fullName>
    </submittedName>
</protein>
<dbReference type="Proteomes" id="UP000033612">
    <property type="component" value="Unassembled WGS sequence"/>
</dbReference>
<reference evidence="1 2" key="1">
    <citation type="submission" date="2015-01" db="EMBL/GenBank/DDBJ databases">
        <title>Comparative genomics of the lactic acid bacteria isolated from the honey bee gut.</title>
        <authorList>
            <person name="Ellegaard K.M."/>
            <person name="Tamarit D."/>
            <person name="Javelind E."/>
            <person name="Olofsson T."/>
            <person name="Andersson S.G."/>
            <person name="Vasquez A."/>
        </authorList>
    </citation>
    <scope>NUCLEOTIDE SEQUENCE [LARGE SCALE GENOMIC DNA]</scope>
    <source>
        <strain evidence="1 2">Hma2</strain>
    </source>
</reference>
<comment type="caution">
    <text evidence="1">The sequence shown here is derived from an EMBL/GenBank/DDBJ whole genome shotgun (WGS) entry which is preliminary data.</text>
</comment>
<evidence type="ECO:0000313" key="2">
    <source>
        <dbReference type="Proteomes" id="UP000033612"/>
    </source>
</evidence>
<keyword evidence="2" id="KW-1185">Reference proteome</keyword>
<dbReference type="RefSeq" id="WP_046331809.1">
    <property type="nucleotide sequence ID" value="NZ_JBHTBO010000011.1"/>
</dbReference>
<dbReference type="PATRIC" id="fig|1218506.3.peg.669"/>
<dbReference type="STRING" id="1218506.JF75_06190"/>
<dbReference type="OrthoDB" id="2300302at2"/>
<dbReference type="Gene3D" id="1.10.1220.10">
    <property type="entry name" value="Met repressor-like"/>
    <property type="match status" value="1"/>
</dbReference>
<dbReference type="HOGENOM" id="CLU_2287919_0_0_9"/>
<organism evidence="1 2">
    <name type="scientific">Lactobacillus kimbladii</name>
    <dbReference type="NCBI Taxonomy" id="1218506"/>
    <lineage>
        <taxon>Bacteria</taxon>
        <taxon>Bacillati</taxon>
        <taxon>Bacillota</taxon>
        <taxon>Bacilli</taxon>
        <taxon>Lactobacillales</taxon>
        <taxon>Lactobacillaceae</taxon>
        <taxon>Lactobacillus</taxon>
    </lineage>
</organism>
<evidence type="ECO:0000313" key="1">
    <source>
        <dbReference type="EMBL" id="KJY58768.1"/>
    </source>
</evidence>
<gene>
    <name evidence="1" type="ORF">JF75_06190</name>
</gene>
<dbReference type="EMBL" id="JXLH01000011">
    <property type="protein sequence ID" value="KJY58768.1"/>
    <property type="molecule type" value="Genomic_DNA"/>
</dbReference>
<dbReference type="InterPro" id="IPR013321">
    <property type="entry name" value="Arc_rbn_hlx_hlx"/>
</dbReference>
<sequence>MSTIQFGIRLDKKEKQELDDNAKQIGLTAATAVKMLISQFNHDKGFSYPVNRKETDTSDTNLPSEVEKAIVIAKAEELGLIKDSSIKVDNLDDWKKRWTEN</sequence>
<accession>A0A0F4LKA6</accession>